<evidence type="ECO:0000313" key="3">
    <source>
        <dbReference type="Proteomes" id="UP000321935"/>
    </source>
</evidence>
<comment type="caution">
    <text evidence="2">The sequence shown here is derived from an EMBL/GenBank/DDBJ whole genome shotgun (WGS) entry which is preliminary data.</text>
</comment>
<name>A0A5C7B2F6_9BACT</name>
<accession>A0A5C7B2F6</accession>
<feature type="chain" id="PRO_5023020058" evidence="1">
    <location>
        <begin position="20"/>
        <end position="81"/>
    </location>
</feature>
<dbReference type="Proteomes" id="UP000321935">
    <property type="component" value="Unassembled WGS sequence"/>
</dbReference>
<proteinExistence type="predicted"/>
<protein>
    <submittedName>
        <fullName evidence="2">DUF4139 domain-containing protein</fullName>
    </submittedName>
</protein>
<evidence type="ECO:0000313" key="2">
    <source>
        <dbReference type="EMBL" id="TXE14614.1"/>
    </source>
</evidence>
<reference evidence="2 3" key="1">
    <citation type="submission" date="2019-08" db="EMBL/GenBank/DDBJ databases">
        <title>Genomes sequence of Algoriphagus aquimarinus ACAM450.</title>
        <authorList>
            <person name="Bowman J.P."/>
        </authorList>
    </citation>
    <scope>NUCLEOTIDE SEQUENCE [LARGE SCALE GENOMIC DNA]</scope>
    <source>
        <strain evidence="2 3">ACAM 450</strain>
    </source>
</reference>
<dbReference type="RefSeq" id="WP_146914811.1">
    <property type="nucleotide sequence ID" value="NZ_VORW01000001.1"/>
</dbReference>
<dbReference type="EMBL" id="VORW01000001">
    <property type="protein sequence ID" value="TXE14614.1"/>
    <property type="molecule type" value="Genomic_DNA"/>
</dbReference>
<evidence type="ECO:0000256" key="1">
    <source>
        <dbReference type="SAM" id="SignalP"/>
    </source>
</evidence>
<dbReference type="OrthoDB" id="634585at2"/>
<gene>
    <name evidence="2" type="ORF">ESV85_03340</name>
</gene>
<keyword evidence="1" id="KW-0732">Signal</keyword>
<dbReference type="AlphaFoldDB" id="A0A5C7B2F6"/>
<feature type="signal peptide" evidence="1">
    <location>
        <begin position="1"/>
        <end position="19"/>
    </location>
</feature>
<organism evidence="2 3">
    <name type="scientific">Algoriphagus aquimarinus</name>
    <dbReference type="NCBI Taxonomy" id="237018"/>
    <lineage>
        <taxon>Bacteria</taxon>
        <taxon>Pseudomonadati</taxon>
        <taxon>Bacteroidota</taxon>
        <taxon>Cytophagia</taxon>
        <taxon>Cytophagales</taxon>
        <taxon>Cyclobacteriaceae</taxon>
        <taxon>Algoriphagus</taxon>
    </lineage>
</organism>
<sequence>MKKFSFSLILSLFAFAAFSQEIKETPFKSEITVEALALSGGKLDPQTGKVTWQLTIPAGQQQVIPLQYEVKYPKKEKVILD</sequence>